<dbReference type="InterPro" id="IPR030395">
    <property type="entry name" value="GP_PDE_dom"/>
</dbReference>
<dbReference type="OrthoDB" id="5241788at2"/>
<dbReference type="CDD" id="cd08561">
    <property type="entry name" value="GDPD_cytoplasmic_ScUgpQ2_like"/>
    <property type="match status" value="1"/>
</dbReference>
<dbReference type="Proteomes" id="UP000321571">
    <property type="component" value="Unassembled WGS sequence"/>
</dbReference>
<dbReference type="SUPFAM" id="SSF51695">
    <property type="entry name" value="PLC-like phosphodiesterases"/>
    <property type="match status" value="1"/>
</dbReference>
<dbReference type="PANTHER" id="PTHR43805">
    <property type="entry name" value="GLYCEROPHOSPHORYL DIESTER PHOSPHODIESTERASE"/>
    <property type="match status" value="1"/>
</dbReference>
<dbReference type="GO" id="GO:0006629">
    <property type="term" value="P:lipid metabolic process"/>
    <property type="evidence" value="ECO:0007669"/>
    <property type="project" value="InterPro"/>
</dbReference>
<feature type="domain" description="GP-PDE" evidence="1">
    <location>
        <begin position="9"/>
        <end position="247"/>
    </location>
</feature>
<dbReference type="Gene3D" id="3.20.20.190">
    <property type="entry name" value="Phosphatidylinositol (PI) phosphodiesterase"/>
    <property type="match status" value="1"/>
</dbReference>
<dbReference type="EMBL" id="VDUX01000001">
    <property type="protein sequence ID" value="TXL63082.1"/>
    <property type="molecule type" value="Genomic_DNA"/>
</dbReference>
<dbReference type="PROSITE" id="PS51704">
    <property type="entry name" value="GP_PDE"/>
    <property type="match status" value="1"/>
</dbReference>
<evidence type="ECO:0000313" key="3">
    <source>
        <dbReference type="Proteomes" id="UP000321571"/>
    </source>
</evidence>
<name>A0A5C8NP48_9ACTN</name>
<proteinExistence type="predicted"/>
<dbReference type="InterPro" id="IPR017946">
    <property type="entry name" value="PLC-like_Pdiesterase_TIM-brl"/>
</dbReference>
<dbReference type="RefSeq" id="WP_147683367.1">
    <property type="nucleotide sequence ID" value="NZ_VDUX01000001.1"/>
</dbReference>
<sequence length="257" mass="28229">MTYLDGPAPLPLAHRGGALLPGNEGIENTITAFANAVALGYTYMETDVHRSSDGVVYAFHDVDLSRLAGVPTPIGQASSQLIDSVRLGGREPIPRLDALLEAFPDARFNIDVKADDAVEATLDVLREHDALDRVCLASFSDVRLQRIRALEPGITTSFSPAEVARLRVGPTRRVQSFGVRRGGRCVQVPRRRGRITVVTPGFVRRAHLLELPVHVWTVDDPDEMRSLLDIGVDGIVTDRPDVLRSVLEERGQWKEQA</sequence>
<comment type="caution">
    <text evidence="2">The sequence shown here is derived from an EMBL/GenBank/DDBJ whole genome shotgun (WGS) entry which is preliminary data.</text>
</comment>
<dbReference type="AlphaFoldDB" id="A0A5C8NP48"/>
<dbReference type="PANTHER" id="PTHR43805:SF1">
    <property type="entry name" value="GP-PDE DOMAIN-CONTAINING PROTEIN"/>
    <property type="match status" value="1"/>
</dbReference>
<evidence type="ECO:0000313" key="2">
    <source>
        <dbReference type="EMBL" id="TXL63082.1"/>
    </source>
</evidence>
<accession>A0A5C8NP48</accession>
<evidence type="ECO:0000259" key="1">
    <source>
        <dbReference type="PROSITE" id="PS51704"/>
    </source>
</evidence>
<keyword evidence="3" id="KW-1185">Reference proteome</keyword>
<reference evidence="2 3" key="1">
    <citation type="submission" date="2019-06" db="EMBL/GenBank/DDBJ databases">
        <title>Aeromicrobium sp. nov., isolated from a maize field.</title>
        <authorList>
            <person name="Lin S.-Y."/>
            <person name="Tsai C.-F."/>
            <person name="Young C.-C."/>
        </authorList>
    </citation>
    <scope>NUCLEOTIDE SEQUENCE [LARGE SCALE GENOMIC DNA]</scope>
    <source>
        <strain evidence="2 3">CC-CFT486</strain>
    </source>
</reference>
<dbReference type="Pfam" id="PF03009">
    <property type="entry name" value="GDPD"/>
    <property type="match status" value="1"/>
</dbReference>
<organism evidence="2 3">
    <name type="scientific">Aeromicrobium terrae</name>
    <dbReference type="NCBI Taxonomy" id="2498846"/>
    <lineage>
        <taxon>Bacteria</taxon>
        <taxon>Bacillati</taxon>
        <taxon>Actinomycetota</taxon>
        <taxon>Actinomycetes</taxon>
        <taxon>Propionibacteriales</taxon>
        <taxon>Nocardioidaceae</taxon>
        <taxon>Aeromicrobium</taxon>
    </lineage>
</organism>
<gene>
    <name evidence="2" type="ORF">FHP06_02300</name>
</gene>
<protein>
    <submittedName>
        <fullName evidence="2">Glycerophosphodiester phosphodiesterase</fullName>
    </submittedName>
</protein>
<dbReference type="GO" id="GO:0008081">
    <property type="term" value="F:phosphoric diester hydrolase activity"/>
    <property type="evidence" value="ECO:0007669"/>
    <property type="project" value="InterPro"/>
</dbReference>